<name>A0A1G9AGV6_9GAMM</name>
<dbReference type="EMBL" id="FNEM01000023">
    <property type="protein sequence ID" value="SDK25780.1"/>
    <property type="molecule type" value="Genomic_DNA"/>
</dbReference>
<gene>
    <name evidence="1" type="ORF">SAMN04488540_12315</name>
</gene>
<evidence type="ECO:0000313" key="1">
    <source>
        <dbReference type="EMBL" id="SDK25780.1"/>
    </source>
</evidence>
<reference evidence="2" key="1">
    <citation type="submission" date="2016-10" db="EMBL/GenBank/DDBJ databases">
        <authorList>
            <person name="Varghese N."/>
            <person name="Submissions S."/>
        </authorList>
    </citation>
    <scope>NUCLEOTIDE SEQUENCE [LARGE SCALE GENOMIC DNA]</scope>
    <source>
        <strain evidence="2">DSM 23317</strain>
    </source>
</reference>
<dbReference type="Gene3D" id="3.90.1720.10">
    <property type="entry name" value="endopeptidase domain like (from Nostoc punctiforme)"/>
    <property type="match status" value="1"/>
</dbReference>
<organism evidence="1 2">
    <name type="scientific">Ferrimonas sediminum</name>
    <dbReference type="NCBI Taxonomy" id="718193"/>
    <lineage>
        <taxon>Bacteria</taxon>
        <taxon>Pseudomonadati</taxon>
        <taxon>Pseudomonadota</taxon>
        <taxon>Gammaproteobacteria</taxon>
        <taxon>Alteromonadales</taxon>
        <taxon>Ferrimonadaceae</taxon>
        <taxon>Ferrimonas</taxon>
    </lineage>
</organism>
<protein>
    <recommendedName>
        <fullName evidence="3">Lecithin retinol acyltransferase</fullName>
    </recommendedName>
</protein>
<dbReference type="OrthoDB" id="9812095at2"/>
<dbReference type="SUPFAM" id="SSF54001">
    <property type="entry name" value="Cysteine proteinases"/>
    <property type="match status" value="1"/>
</dbReference>
<dbReference type="InterPro" id="IPR038765">
    <property type="entry name" value="Papain-like_cys_pep_sf"/>
</dbReference>
<sequence>MALPWILAALAGGLVAADYKRSRDKKQQRRYHDRSDSPQMVLRPSEWASGKARVAPQPGSLVACHVYGAIEHVGIWVGDDQIVELHGSGLVRVVSARRFLQGRTGQRLFVCVDRHHRPLVDLGAIERSGHSLYQYRRYDLLKDNCYRFVWFCLSGKQRRFDTFGALNQALAQHFGQDLYWDAAKVALD</sequence>
<proteinExistence type="predicted"/>
<dbReference type="RefSeq" id="WP_090368096.1">
    <property type="nucleotide sequence ID" value="NZ_FNEM01000023.1"/>
</dbReference>
<accession>A0A1G9AGV6</accession>
<evidence type="ECO:0000313" key="2">
    <source>
        <dbReference type="Proteomes" id="UP000199527"/>
    </source>
</evidence>
<dbReference type="Proteomes" id="UP000199527">
    <property type="component" value="Unassembled WGS sequence"/>
</dbReference>
<evidence type="ECO:0008006" key="3">
    <source>
        <dbReference type="Google" id="ProtNLM"/>
    </source>
</evidence>
<keyword evidence="2" id="KW-1185">Reference proteome</keyword>
<dbReference type="AlphaFoldDB" id="A0A1G9AGV6"/>